<name>A0A937G091_9BACT</name>
<evidence type="ECO:0000313" key="2">
    <source>
        <dbReference type="EMBL" id="MBL6449424.1"/>
    </source>
</evidence>
<sequence length="428" mass="50477">MKNWITATLFIFVLSAYNLPHHLSSPTYQNKKLVYKDATYEPEIRTVQLYPYTGNANAVLSPSVATLNNNNLLLEFDDLVQAPENYRVKIIHCNSDWTPSRLRSLDYLYDYNEFNIDNYQLSVDTKLSYVHYKFKIPSLKVPGNYLLVAYRGTDESDIILSKRFMLFNSLVSINLLSDLTGLSSNNRLNQQLDFTIDYNDYPLQNPMENVSIVIRQNQRWDNAITTLRPNFIRENINQLEYRFFNYENNFKGGNEFRFFDMRSLRYPGQNVQRANINTRPTLIDLMIDKPRIYQPYTQYDDLNGEYFIANSDTGNGSVQSDYVTVRFHLKASKVNGEVYVIGEMNNWNLQDRMNYDEVSGLYNGEMILKQGYYDYQYYIKGDTLRSNYFEGDHFQTENEYEIFVYYKPPTSRSELLIGYGYYEMNPSR</sequence>
<dbReference type="RefSeq" id="WP_202858949.1">
    <property type="nucleotide sequence ID" value="NZ_JAEUGD010000066.1"/>
</dbReference>
<organism evidence="2 3">
    <name type="scientific">Fulvivirga marina</name>
    <dbReference type="NCBI Taxonomy" id="2494733"/>
    <lineage>
        <taxon>Bacteria</taxon>
        <taxon>Pseudomonadati</taxon>
        <taxon>Bacteroidota</taxon>
        <taxon>Cytophagia</taxon>
        <taxon>Cytophagales</taxon>
        <taxon>Fulvivirgaceae</taxon>
        <taxon>Fulvivirga</taxon>
    </lineage>
</organism>
<gene>
    <name evidence="2" type="ORF">JMN32_24140</name>
</gene>
<dbReference type="EMBL" id="JAEUGD010000066">
    <property type="protein sequence ID" value="MBL6449424.1"/>
    <property type="molecule type" value="Genomic_DNA"/>
</dbReference>
<dbReference type="SUPFAM" id="SSF81296">
    <property type="entry name" value="E set domains"/>
    <property type="match status" value="1"/>
</dbReference>
<dbReference type="InterPro" id="IPR013783">
    <property type="entry name" value="Ig-like_fold"/>
</dbReference>
<feature type="domain" description="Type 9 secretion system plug protein N-terminal" evidence="1">
    <location>
        <begin position="44"/>
        <end position="167"/>
    </location>
</feature>
<dbReference type="AlphaFoldDB" id="A0A937G091"/>
<dbReference type="InterPro" id="IPR031345">
    <property type="entry name" value="T9SS_Plug_N"/>
</dbReference>
<protein>
    <submittedName>
        <fullName evidence="2">DUF5103 domain-containing protein</fullName>
    </submittedName>
</protein>
<dbReference type="Pfam" id="PF17116">
    <property type="entry name" value="T9SS_plug_1st"/>
    <property type="match status" value="1"/>
</dbReference>
<reference evidence="2" key="1">
    <citation type="submission" date="2021-01" db="EMBL/GenBank/DDBJ databases">
        <title>Fulvivirga kasyanovii gen. nov., sp nov., a novel member of the phylum Bacteroidetes isolated from seawater in a mussel farm.</title>
        <authorList>
            <person name="Zhao L.-H."/>
            <person name="Wang Z.-J."/>
        </authorList>
    </citation>
    <scope>NUCLEOTIDE SEQUENCE</scope>
    <source>
        <strain evidence="2">29W222</strain>
    </source>
</reference>
<comment type="caution">
    <text evidence="2">The sequence shown here is derived from an EMBL/GenBank/DDBJ whole genome shotgun (WGS) entry which is preliminary data.</text>
</comment>
<evidence type="ECO:0000259" key="1">
    <source>
        <dbReference type="Pfam" id="PF17116"/>
    </source>
</evidence>
<dbReference type="Gene3D" id="2.60.40.10">
    <property type="entry name" value="Immunoglobulins"/>
    <property type="match status" value="1"/>
</dbReference>
<dbReference type="InterPro" id="IPR014756">
    <property type="entry name" value="Ig_E-set"/>
</dbReference>
<proteinExistence type="predicted"/>
<evidence type="ECO:0000313" key="3">
    <source>
        <dbReference type="Proteomes" id="UP000614216"/>
    </source>
</evidence>
<accession>A0A937G091</accession>
<keyword evidence="3" id="KW-1185">Reference proteome</keyword>
<dbReference type="Proteomes" id="UP000614216">
    <property type="component" value="Unassembled WGS sequence"/>
</dbReference>